<evidence type="ECO:0000313" key="3">
    <source>
        <dbReference type="Proteomes" id="UP000253782"/>
    </source>
</evidence>
<feature type="signal peptide" evidence="1">
    <location>
        <begin position="1"/>
        <end position="22"/>
    </location>
</feature>
<gene>
    <name evidence="2" type="ORF">DVJ77_09935</name>
</gene>
<evidence type="ECO:0000313" key="2">
    <source>
        <dbReference type="EMBL" id="RDD81494.1"/>
    </source>
</evidence>
<sequence>MRLASVLSSALLFAVLTAPAFAESPVNAEHAKVIQYTAFLESHPFDDRAPAMRAWLIDWEDKSEDVVLVCAGVLAPVPSDEVAYSDELVGQFIFGNAAYQVANPAEKGKLIPSQVAGMRSLLKAYRAMVESKPDARNSRLEELSKQEALGTLEPFLTPVILASCK</sequence>
<proteinExistence type="predicted"/>
<name>A0A369UL56_9GAMM</name>
<reference evidence="2 3" key="1">
    <citation type="submission" date="2018-07" db="EMBL/GenBank/DDBJ databases">
        <title>Dyella tabacisoli L4-6T, whole genome shotgun sequence.</title>
        <authorList>
            <person name="Zhou X.-K."/>
            <person name="Li W.-J."/>
            <person name="Duan Y.-Q."/>
        </authorList>
    </citation>
    <scope>NUCLEOTIDE SEQUENCE [LARGE SCALE GENOMIC DNA]</scope>
    <source>
        <strain evidence="2 3">L4-6</strain>
    </source>
</reference>
<keyword evidence="1" id="KW-0732">Signal</keyword>
<accession>A0A369UL56</accession>
<dbReference type="AlphaFoldDB" id="A0A369UL56"/>
<protein>
    <submittedName>
        <fullName evidence="2">Uncharacterized protein</fullName>
    </submittedName>
</protein>
<keyword evidence="3" id="KW-1185">Reference proteome</keyword>
<organism evidence="2 3">
    <name type="scientific">Dyella tabacisoli</name>
    <dbReference type="NCBI Taxonomy" id="2282381"/>
    <lineage>
        <taxon>Bacteria</taxon>
        <taxon>Pseudomonadati</taxon>
        <taxon>Pseudomonadota</taxon>
        <taxon>Gammaproteobacteria</taxon>
        <taxon>Lysobacterales</taxon>
        <taxon>Rhodanobacteraceae</taxon>
        <taxon>Dyella</taxon>
    </lineage>
</organism>
<comment type="caution">
    <text evidence="2">The sequence shown here is derived from an EMBL/GenBank/DDBJ whole genome shotgun (WGS) entry which is preliminary data.</text>
</comment>
<dbReference type="EMBL" id="QQAH01000009">
    <property type="protein sequence ID" value="RDD81494.1"/>
    <property type="molecule type" value="Genomic_DNA"/>
</dbReference>
<dbReference type="RefSeq" id="WP_114845365.1">
    <property type="nucleotide sequence ID" value="NZ_JBHSPE010000005.1"/>
</dbReference>
<dbReference type="Proteomes" id="UP000253782">
    <property type="component" value="Unassembled WGS sequence"/>
</dbReference>
<dbReference type="OrthoDB" id="5957285at2"/>
<evidence type="ECO:0000256" key="1">
    <source>
        <dbReference type="SAM" id="SignalP"/>
    </source>
</evidence>
<feature type="chain" id="PRO_5016638175" evidence="1">
    <location>
        <begin position="23"/>
        <end position="165"/>
    </location>
</feature>